<dbReference type="STRING" id="1048205.AB852_02170"/>
<reference evidence="1 2" key="1">
    <citation type="submission" date="2015-06" db="EMBL/GenBank/DDBJ databases">
        <title>Cloning and characterization of the uncialamcin biosynthetic gene cluster.</title>
        <authorList>
            <person name="Yan X."/>
            <person name="Huang T."/>
            <person name="Ge H."/>
            <person name="Shen B."/>
        </authorList>
    </citation>
    <scope>NUCLEOTIDE SEQUENCE [LARGE SCALE GENOMIC DNA]</scope>
    <source>
        <strain evidence="1 2">DCA2648</strain>
    </source>
</reference>
<evidence type="ECO:0000313" key="2">
    <source>
        <dbReference type="Proteomes" id="UP000186455"/>
    </source>
</evidence>
<dbReference type="Proteomes" id="UP000186455">
    <property type="component" value="Unassembled WGS sequence"/>
</dbReference>
<protein>
    <submittedName>
        <fullName evidence="1">Uncharacterized protein</fullName>
    </submittedName>
</protein>
<sequence>MVGRIFCVLELLGDLSDLLLPLVHGLTLLVPLGLGCPELPRQALSLSRCGCELHPGVGIGIFCRADVNC</sequence>
<organism evidence="1 2">
    <name type="scientific">Streptomyces uncialis</name>
    <dbReference type="NCBI Taxonomy" id="1048205"/>
    <lineage>
        <taxon>Bacteria</taxon>
        <taxon>Bacillati</taxon>
        <taxon>Actinomycetota</taxon>
        <taxon>Actinomycetes</taxon>
        <taxon>Kitasatosporales</taxon>
        <taxon>Streptomycetaceae</taxon>
        <taxon>Streptomyces</taxon>
    </lineage>
</organism>
<evidence type="ECO:0000313" key="1">
    <source>
        <dbReference type="EMBL" id="OKH95618.1"/>
    </source>
</evidence>
<dbReference type="EMBL" id="LFBV01000001">
    <property type="protein sequence ID" value="OKH95618.1"/>
    <property type="molecule type" value="Genomic_DNA"/>
</dbReference>
<keyword evidence="2" id="KW-1185">Reference proteome</keyword>
<gene>
    <name evidence="1" type="ORF">AB852_02170</name>
</gene>
<proteinExistence type="predicted"/>
<comment type="caution">
    <text evidence="1">The sequence shown here is derived from an EMBL/GenBank/DDBJ whole genome shotgun (WGS) entry which is preliminary data.</text>
</comment>
<name>A0A1Q4VCR6_9ACTN</name>
<dbReference type="AlphaFoldDB" id="A0A1Q4VCR6"/>
<accession>A0A1Q4VCR6</accession>